<evidence type="ECO:0000313" key="1">
    <source>
        <dbReference type="EMBL" id="MBB5335654.1"/>
    </source>
</evidence>
<dbReference type="AlphaFoldDB" id="A0A840US38"/>
<accession>A0A840US38</accession>
<keyword evidence="2" id="KW-1185">Reference proteome</keyword>
<name>A0A840US38_9FIRM</name>
<proteinExistence type="predicted"/>
<dbReference type="EMBL" id="JACHFH010000007">
    <property type="protein sequence ID" value="MBB5335654.1"/>
    <property type="molecule type" value="Genomic_DNA"/>
</dbReference>
<protein>
    <recommendedName>
        <fullName evidence="3">ASCH domain-containing protein</fullName>
    </recommendedName>
</protein>
<evidence type="ECO:0000313" key="2">
    <source>
        <dbReference type="Proteomes" id="UP000559117"/>
    </source>
</evidence>
<sequence>MMALNFQAPKHEKLLMGRKKNCTVRLGDVSKQYPESSLVWVTTGAKFEPKKKLFIAYLDKVQVKSMMELTSEDLDHQNPDINTREDLIADFENIYKKRITMEDTVTVIYFSEVL</sequence>
<evidence type="ECO:0008006" key="3">
    <source>
        <dbReference type="Google" id="ProtNLM"/>
    </source>
</evidence>
<reference evidence="1 2" key="1">
    <citation type="submission" date="2020-08" db="EMBL/GenBank/DDBJ databases">
        <title>Genomic Encyclopedia of Type Strains, Phase IV (KMG-IV): sequencing the most valuable type-strain genomes for metagenomic binning, comparative biology and taxonomic classification.</title>
        <authorList>
            <person name="Goeker M."/>
        </authorList>
    </citation>
    <scope>NUCLEOTIDE SEQUENCE [LARGE SCALE GENOMIC DNA]</scope>
    <source>
        <strain evidence="1 2">DSM 24661</strain>
    </source>
</reference>
<comment type="caution">
    <text evidence="1">The sequence shown here is derived from an EMBL/GenBank/DDBJ whole genome shotgun (WGS) entry which is preliminary data.</text>
</comment>
<dbReference type="RefSeq" id="WP_183859840.1">
    <property type="nucleotide sequence ID" value="NZ_JACHFH010000007.1"/>
</dbReference>
<dbReference type="Proteomes" id="UP000559117">
    <property type="component" value="Unassembled WGS sequence"/>
</dbReference>
<gene>
    <name evidence="1" type="ORF">HNR32_000786</name>
</gene>
<organism evidence="1 2">
    <name type="scientific">Pectinatus brassicae</name>
    <dbReference type="NCBI Taxonomy" id="862415"/>
    <lineage>
        <taxon>Bacteria</taxon>
        <taxon>Bacillati</taxon>
        <taxon>Bacillota</taxon>
        <taxon>Negativicutes</taxon>
        <taxon>Selenomonadales</taxon>
        <taxon>Selenomonadaceae</taxon>
        <taxon>Pectinatus</taxon>
    </lineage>
</organism>